<keyword evidence="5" id="KW-0732">Signal</keyword>
<keyword evidence="8" id="KW-1185">Reference proteome</keyword>
<dbReference type="AlphaFoldDB" id="A0A550CIM0"/>
<feature type="compositionally biased region" description="Polar residues" evidence="4">
    <location>
        <begin position="87"/>
        <end position="96"/>
    </location>
</feature>
<feature type="binding site" evidence="3">
    <location>
        <position position="368"/>
    </location>
    <ligand>
        <name>Mn(2+)</name>
        <dbReference type="ChEBI" id="CHEBI:29035"/>
        <label>2</label>
    </ligand>
</feature>
<dbReference type="OrthoDB" id="10263073at2759"/>
<dbReference type="GO" id="GO:0046872">
    <property type="term" value="F:metal ion binding"/>
    <property type="evidence" value="ECO:0007669"/>
    <property type="project" value="UniProtKB-KW"/>
</dbReference>
<proteinExistence type="predicted"/>
<evidence type="ECO:0000313" key="7">
    <source>
        <dbReference type="EMBL" id="TRM64670.1"/>
    </source>
</evidence>
<dbReference type="STRING" id="97359.A0A550CIM0"/>
<dbReference type="InterPro" id="IPR017774">
    <property type="entry name" value="Bicupin_oxalate_deCO2ase/Oxase"/>
</dbReference>
<dbReference type="SMART" id="SM00835">
    <property type="entry name" value="Cupin_1"/>
    <property type="match status" value="2"/>
</dbReference>
<evidence type="ECO:0000256" key="3">
    <source>
        <dbReference type="PIRSR" id="PIRSR617774-2"/>
    </source>
</evidence>
<evidence type="ECO:0000256" key="2">
    <source>
        <dbReference type="PIRSR" id="PIRSR617774-1"/>
    </source>
</evidence>
<feature type="active site" description="Proton donor" evidence="2">
    <location>
        <position position="435"/>
    </location>
</feature>
<dbReference type="EMBL" id="VDMD01000006">
    <property type="protein sequence ID" value="TRM64670.1"/>
    <property type="molecule type" value="Genomic_DNA"/>
</dbReference>
<comment type="caution">
    <text evidence="7">The sequence shown here is derived from an EMBL/GenBank/DDBJ whole genome shotgun (WGS) entry which is preliminary data.</text>
</comment>
<keyword evidence="3" id="KW-0464">Manganese</keyword>
<evidence type="ECO:0000313" key="8">
    <source>
        <dbReference type="Proteomes" id="UP000320762"/>
    </source>
</evidence>
<dbReference type="InterPro" id="IPR011051">
    <property type="entry name" value="RmlC_Cupin_sf"/>
</dbReference>
<dbReference type="InterPro" id="IPR006045">
    <property type="entry name" value="Cupin_1"/>
</dbReference>
<dbReference type="InterPro" id="IPR051610">
    <property type="entry name" value="GPI/OXD"/>
</dbReference>
<protein>
    <submittedName>
        <fullName evidence="7">RmlC-like cupin domain-containing protein</fullName>
    </submittedName>
</protein>
<gene>
    <name evidence="7" type="ORF">BD626DRAFT_454602</name>
</gene>
<evidence type="ECO:0000256" key="5">
    <source>
        <dbReference type="SAM" id="SignalP"/>
    </source>
</evidence>
<accession>A0A550CIM0</accession>
<dbReference type="CDD" id="cd20304">
    <property type="entry name" value="cupin_OxDC_N"/>
    <property type="match status" value="1"/>
</dbReference>
<feature type="binding site" evidence="3">
    <location>
        <position position="186"/>
    </location>
    <ligand>
        <name>Mn(2+)</name>
        <dbReference type="ChEBI" id="CHEBI:29035"/>
        <label>1</label>
    </ligand>
</feature>
<comment type="cofactor">
    <cofactor evidence="3">
        <name>Mn(2+)</name>
        <dbReference type="ChEBI" id="CHEBI:29035"/>
    </cofactor>
    <text evidence="3">Binds 2 manganese ions per subunit.</text>
</comment>
<evidence type="ECO:0000259" key="6">
    <source>
        <dbReference type="SMART" id="SM00835"/>
    </source>
</evidence>
<dbReference type="Gene3D" id="2.60.120.10">
    <property type="entry name" value="Jelly Rolls"/>
    <property type="match status" value="2"/>
</dbReference>
<feature type="binding site" evidence="3">
    <location>
        <position position="188"/>
    </location>
    <ligand>
        <name>Mn(2+)</name>
        <dbReference type="ChEBI" id="CHEBI:29035"/>
        <label>1</label>
    </ligand>
</feature>
<dbReference type="PANTHER" id="PTHR35848:SF9">
    <property type="entry name" value="SLL1358 PROTEIN"/>
    <property type="match status" value="1"/>
</dbReference>
<feature type="binding site" evidence="3">
    <location>
        <position position="421"/>
    </location>
    <ligand>
        <name>Mn(2+)</name>
        <dbReference type="ChEBI" id="CHEBI:29035"/>
        <label>2</label>
    </ligand>
</feature>
<feature type="region of interest" description="Disordered" evidence="4">
    <location>
        <begin position="84"/>
        <end position="112"/>
    </location>
</feature>
<keyword evidence="1 3" id="KW-0479">Metal-binding</keyword>
<feature type="binding site" evidence="3">
    <location>
        <position position="370"/>
    </location>
    <ligand>
        <name>Mn(2+)</name>
        <dbReference type="ChEBI" id="CHEBI:29035"/>
        <label>2</label>
    </ligand>
</feature>
<dbReference type="GO" id="GO:0033609">
    <property type="term" value="P:oxalate metabolic process"/>
    <property type="evidence" value="ECO:0007669"/>
    <property type="project" value="InterPro"/>
</dbReference>
<dbReference type="Pfam" id="PF00190">
    <property type="entry name" value="Cupin_1"/>
    <property type="match status" value="2"/>
</dbReference>
<dbReference type="InterPro" id="IPR014710">
    <property type="entry name" value="RmlC-like_jellyroll"/>
</dbReference>
<dbReference type="NCBIfam" id="TIGR03404">
    <property type="entry name" value="bicupin_oxalic"/>
    <property type="match status" value="1"/>
</dbReference>
<evidence type="ECO:0000256" key="1">
    <source>
        <dbReference type="ARBA" id="ARBA00022723"/>
    </source>
</evidence>
<dbReference type="CDD" id="cd20305">
    <property type="entry name" value="cupin_OxDC_C"/>
    <property type="match status" value="1"/>
</dbReference>
<feature type="domain" description="Cupin type-1" evidence="6">
    <location>
        <begin position="143"/>
        <end position="295"/>
    </location>
</feature>
<organism evidence="7 8">
    <name type="scientific">Schizophyllum amplum</name>
    <dbReference type="NCBI Taxonomy" id="97359"/>
    <lineage>
        <taxon>Eukaryota</taxon>
        <taxon>Fungi</taxon>
        <taxon>Dikarya</taxon>
        <taxon>Basidiomycota</taxon>
        <taxon>Agaricomycotina</taxon>
        <taxon>Agaricomycetes</taxon>
        <taxon>Agaricomycetidae</taxon>
        <taxon>Agaricales</taxon>
        <taxon>Schizophyllaceae</taxon>
        <taxon>Schizophyllum</taxon>
    </lineage>
</organism>
<feature type="binding site" evidence="3">
    <location>
        <position position="231"/>
    </location>
    <ligand>
        <name>Mn(2+)</name>
        <dbReference type="ChEBI" id="CHEBI:29035"/>
        <label>1</label>
    </ligand>
</feature>
<feature type="binding site" evidence="3">
    <location>
        <position position="192"/>
    </location>
    <ligand>
        <name>Mn(2+)</name>
        <dbReference type="ChEBI" id="CHEBI:29035"/>
        <label>1</label>
    </ligand>
</feature>
<dbReference type="SUPFAM" id="SSF51182">
    <property type="entry name" value="RmlC-like cupins"/>
    <property type="match status" value="1"/>
</dbReference>
<feature type="chain" id="PRO_5022014320" evidence="5">
    <location>
        <begin position="34"/>
        <end position="485"/>
    </location>
</feature>
<feature type="domain" description="Cupin type-1" evidence="6">
    <location>
        <begin position="323"/>
        <end position="471"/>
    </location>
</feature>
<evidence type="ECO:0000256" key="4">
    <source>
        <dbReference type="SAM" id="MobiDB-lite"/>
    </source>
</evidence>
<reference evidence="7 8" key="1">
    <citation type="journal article" date="2019" name="New Phytol.">
        <title>Comparative genomics reveals unique wood-decay strategies and fruiting body development in the Schizophyllaceae.</title>
        <authorList>
            <person name="Almasi E."/>
            <person name="Sahu N."/>
            <person name="Krizsan K."/>
            <person name="Balint B."/>
            <person name="Kovacs G.M."/>
            <person name="Kiss B."/>
            <person name="Cseklye J."/>
            <person name="Drula E."/>
            <person name="Henrissat B."/>
            <person name="Nagy I."/>
            <person name="Chovatia M."/>
            <person name="Adam C."/>
            <person name="LaButti K."/>
            <person name="Lipzen A."/>
            <person name="Riley R."/>
            <person name="Grigoriev I.V."/>
            <person name="Nagy L.G."/>
        </authorList>
    </citation>
    <scope>NUCLEOTIDE SEQUENCE [LARGE SCALE GENOMIC DNA]</scope>
    <source>
        <strain evidence="7 8">NL-1724</strain>
    </source>
</reference>
<dbReference type="Proteomes" id="UP000320762">
    <property type="component" value="Unassembled WGS sequence"/>
</dbReference>
<sequence>MSVDELSPESSIMHSAMLPFCVCALLLAKLSGAAPAASSSIVSSSVSSSAASAVFASSVSPSSGPATTASDATQSSSFLPATATVEPVSSESNVPISGNEPIRGGLGAPIQGPTDDEMVLQNPDFLAPPTTDHGSFDNVKWPFSLSHNRLQTGGWARQQNVGVMPIATEMAGVNMRLVPGAVRELHWHKTSEWAYVLKGTTQISAVDQEGRNYLASVKAGDLWYFPPGIPHSLQATGDDPEGSEFLLVFDDGNFSEDETFLLTDWLAHTPMEVIQRNFQALGTDDWNSLPSEELYIFPAGYVPSDSDTAPSSPQGQVPLPFSFALSDMEATQLSGGSVKIVDSTIFNISTETAVAEVTVQPGAIREMHWHPTDDEWSFFIEGQARVTVFASQSNARTFDYHCPFAATHAGDVGYVPAAMGHYVENIGNTTLKFLEIFKTDKFTDISLNQWLALTPPELVKAHLGISDETVGRLSKTKPVVAAGSA</sequence>
<feature type="binding site" evidence="3">
    <location>
        <position position="375"/>
    </location>
    <ligand>
        <name>Mn(2+)</name>
        <dbReference type="ChEBI" id="CHEBI:29035"/>
        <label>2</label>
    </ligand>
</feature>
<feature type="signal peptide" evidence="5">
    <location>
        <begin position="1"/>
        <end position="33"/>
    </location>
</feature>
<name>A0A550CIM0_9AGAR</name>
<dbReference type="PANTHER" id="PTHR35848">
    <property type="entry name" value="OXALATE-BINDING PROTEIN"/>
    <property type="match status" value="1"/>
</dbReference>